<evidence type="ECO:0008006" key="3">
    <source>
        <dbReference type="Google" id="ProtNLM"/>
    </source>
</evidence>
<protein>
    <recommendedName>
        <fullName evidence="3">Phosphohistidine phosphatase</fullName>
    </recommendedName>
</protein>
<proteinExistence type="predicted"/>
<name>A0A1S9P7R7_9SPHI</name>
<organism evidence="1 2">
    <name type="scientific">Mucilaginibacter pedocola</name>
    <dbReference type="NCBI Taxonomy" id="1792845"/>
    <lineage>
        <taxon>Bacteria</taxon>
        <taxon>Pseudomonadati</taxon>
        <taxon>Bacteroidota</taxon>
        <taxon>Sphingobacteriia</taxon>
        <taxon>Sphingobacteriales</taxon>
        <taxon>Sphingobacteriaceae</taxon>
        <taxon>Mucilaginibacter</taxon>
    </lineage>
</organism>
<dbReference type="STRING" id="1792845.BC343_18085"/>
<dbReference type="EMBL" id="MBTF01000038">
    <property type="protein sequence ID" value="OOQ56887.1"/>
    <property type="molecule type" value="Genomic_DNA"/>
</dbReference>
<evidence type="ECO:0000313" key="1">
    <source>
        <dbReference type="EMBL" id="OOQ56887.1"/>
    </source>
</evidence>
<sequence>MKKLLLIRHAKATQESGYTDFERPLTDKGVKGAEAMAQHLLEKGIIPQAFVTSPALRTHTTANIFTDTLKLNESTIIKDIYEAGESTLLRVISELPADQDFIALVGHNPAVAQVLYTLSSALKEVPPGTVALIEFDLDSWQEIYEDSGKLTYYDNPKL</sequence>
<reference evidence="1 2" key="1">
    <citation type="submission" date="2016-07" db="EMBL/GenBank/DDBJ databases">
        <title>Genomic analysis of zinc-resistant bacterium Mucilaginibacter pedocola TBZ30.</title>
        <authorList>
            <person name="Huang J."/>
            <person name="Tang J."/>
        </authorList>
    </citation>
    <scope>NUCLEOTIDE SEQUENCE [LARGE SCALE GENOMIC DNA]</scope>
    <source>
        <strain evidence="1 2">TBZ30</strain>
    </source>
</reference>
<evidence type="ECO:0000313" key="2">
    <source>
        <dbReference type="Proteomes" id="UP000189739"/>
    </source>
</evidence>
<dbReference type="PANTHER" id="PTHR47623:SF1">
    <property type="entry name" value="OS09G0287300 PROTEIN"/>
    <property type="match status" value="1"/>
</dbReference>
<dbReference type="OrthoDB" id="9810154at2"/>
<dbReference type="RefSeq" id="WP_078351304.1">
    <property type="nucleotide sequence ID" value="NZ_MBTF01000038.1"/>
</dbReference>
<dbReference type="InterPro" id="IPR029033">
    <property type="entry name" value="His_PPase_superfam"/>
</dbReference>
<keyword evidence="2" id="KW-1185">Reference proteome</keyword>
<accession>A0A1S9P7R7</accession>
<dbReference type="PANTHER" id="PTHR47623">
    <property type="entry name" value="OS09G0287300 PROTEIN"/>
    <property type="match status" value="1"/>
</dbReference>
<dbReference type="AlphaFoldDB" id="A0A1S9P7R7"/>
<dbReference type="Gene3D" id="3.40.50.1240">
    <property type="entry name" value="Phosphoglycerate mutase-like"/>
    <property type="match status" value="1"/>
</dbReference>
<comment type="caution">
    <text evidence="1">The sequence shown here is derived from an EMBL/GenBank/DDBJ whole genome shotgun (WGS) entry which is preliminary data.</text>
</comment>
<gene>
    <name evidence="1" type="ORF">BC343_18085</name>
</gene>
<dbReference type="CDD" id="cd07067">
    <property type="entry name" value="HP_PGM_like"/>
    <property type="match status" value="1"/>
</dbReference>
<dbReference type="SMART" id="SM00855">
    <property type="entry name" value="PGAM"/>
    <property type="match status" value="1"/>
</dbReference>
<dbReference type="SUPFAM" id="SSF53254">
    <property type="entry name" value="Phosphoglycerate mutase-like"/>
    <property type="match status" value="1"/>
</dbReference>
<dbReference type="Proteomes" id="UP000189739">
    <property type="component" value="Unassembled WGS sequence"/>
</dbReference>
<dbReference type="Pfam" id="PF00300">
    <property type="entry name" value="His_Phos_1"/>
    <property type="match status" value="1"/>
</dbReference>
<dbReference type="InterPro" id="IPR013078">
    <property type="entry name" value="His_Pase_superF_clade-1"/>
</dbReference>